<dbReference type="Proteomes" id="UP000249091">
    <property type="component" value="Chromosome 1"/>
</dbReference>
<evidence type="ECO:0000313" key="1">
    <source>
        <dbReference type="EMBL" id="SQI34928.1"/>
    </source>
</evidence>
<dbReference type="AlphaFoldDB" id="A0A2X4UH64"/>
<dbReference type="RefSeq" id="WP_072700493.1">
    <property type="nucleotide sequence ID" value="NZ_JAFBBL010000001.1"/>
</dbReference>
<dbReference type="InterPro" id="IPR050049">
    <property type="entry name" value="Dodecin_bact"/>
</dbReference>
<dbReference type="KEGG" id="rcr:NCTC10994_02973"/>
<dbReference type="InterPro" id="IPR036694">
    <property type="entry name" value="Dodecin-like_sf"/>
</dbReference>
<dbReference type="PANTHER" id="PTHR39324">
    <property type="entry name" value="CALCIUM DODECIN"/>
    <property type="match status" value="1"/>
</dbReference>
<sequence length="74" mass="8188">MNHVYRVIEVVGSSTSGVDDAIAKAVARAAEKTRHLEWFEMVNVRGHIDDGKVAHTQVTLKIGFRIESGNELAR</sequence>
<proteinExistence type="predicted"/>
<dbReference type="NCBIfam" id="NF043052">
    <property type="entry name" value="DodecBact"/>
    <property type="match status" value="1"/>
</dbReference>
<dbReference type="InterPro" id="IPR025543">
    <property type="entry name" value="Dodecin-like"/>
</dbReference>
<gene>
    <name evidence="1" type="ORF">NCTC10994_02973</name>
</gene>
<reference evidence="1 2" key="1">
    <citation type="submission" date="2018-06" db="EMBL/GenBank/DDBJ databases">
        <authorList>
            <consortium name="Pathogen Informatics"/>
            <person name="Doyle S."/>
        </authorList>
    </citation>
    <scope>NUCLEOTIDE SEQUENCE [LARGE SCALE GENOMIC DNA]</scope>
    <source>
        <strain evidence="1 2">NCTC10994</strain>
    </source>
</reference>
<keyword evidence="2" id="KW-1185">Reference proteome</keyword>
<dbReference type="Gene3D" id="3.30.1660.10">
    <property type="entry name" value="Flavin-binding protein dodecin"/>
    <property type="match status" value="1"/>
</dbReference>
<dbReference type="EMBL" id="LS483468">
    <property type="protein sequence ID" value="SQI34928.1"/>
    <property type="molecule type" value="Genomic_DNA"/>
</dbReference>
<dbReference type="InterPro" id="IPR009923">
    <property type="entry name" value="Dodecin"/>
</dbReference>
<organism evidence="1 2">
    <name type="scientific">Rhodococcus coprophilus</name>
    <dbReference type="NCBI Taxonomy" id="38310"/>
    <lineage>
        <taxon>Bacteria</taxon>
        <taxon>Bacillati</taxon>
        <taxon>Actinomycetota</taxon>
        <taxon>Actinomycetes</taxon>
        <taxon>Mycobacteriales</taxon>
        <taxon>Nocardiaceae</taxon>
        <taxon>Rhodococcus</taxon>
    </lineage>
</organism>
<dbReference type="PANTHER" id="PTHR39324:SF1">
    <property type="entry name" value="CALCIUM DODECIN"/>
    <property type="match status" value="1"/>
</dbReference>
<dbReference type="STRING" id="1219011.GCA_001895045_02240"/>
<name>A0A2X4UH64_9NOCA</name>
<protein>
    <submittedName>
        <fullName evidence="1">Protein of uncharacterized function (DUF1458)</fullName>
    </submittedName>
</protein>
<dbReference type="Pfam" id="PF07311">
    <property type="entry name" value="Dodecin"/>
    <property type="match status" value="1"/>
</dbReference>
<dbReference type="SUPFAM" id="SSF89807">
    <property type="entry name" value="Dodecin-like"/>
    <property type="match status" value="1"/>
</dbReference>
<evidence type="ECO:0000313" key="2">
    <source>
        <dbReference type="Proteomes" id="UP000249091"/>
    </source>
</evidence>
<accession>A0A2X4UH64</accession>